<evidence type="ECO:0000313" key="3">
    <source>
        <dbReference type="Proteomes" id="UP000298061"/>
    </source>
</evidence>
<organism evidence="2 3">
    <name type="scientific">Hericium alpestre</name>
    <dbReference type="NCBI Taxonomy" id="135208"/>
    <lineage>
        <taxon>Eukaryota</taxon>
        <taxon>Fungi</taxon>
        <taxon>Dikarya</taxon>
        <taxon>Basidiomycota</taxon>
        <taxon>Agaricomycotina</taxon>
        <taxon>Agaricomycetes</taxon>
        <taxon>Russulales</taxon>
        <taxon>Hericiaceae</taxon>
        <taxon>Hericium</taxon>
    </lineage>
</organism>
<dbReference type="AlphaFoldDB" id="A0A4Y9ZYW0"/>
<evidence type="ECO:0000313" key="2">
    <source>
        <dbReference type="EMBL" id="TFY79695.1"/>
    </source>
</evidence>
<accession>A0A4Y9ZYW0</accession>
<comment type="caution">
    <text evidence="2">The sequence shown here is derived from an EMBL/GenBank/DDBJ whole genome shotgun (WGS) entry which is preliminary data.</text>
</comment>
<reference evidence="2 3" key="1">
    <citation type="submission" date="2019-02" db="EMBL/GenBank/DDBJ databases">
        <title>Genome sequencing of the rare red list fungi Hericium alpestre (H. flagellum).</title>
        <authorList>
            <person name="Buettner E."/>
            <person name="Kellner H."/>
        </authorList>
    </citation>
    <scope>NUCLEOTIDE SEQUENCE [LARGE SCALE GENOMIC DNA]</scope>
    <source>
        <strain evidence="2 3">DSM 108284</strain>
    </source>
</reference>
<dbReference type="Proteomes" id="UP000298061">
    <property type="component" value="Unassembled WGS sequence"/>
</dbReference>
<proteinExistence type="predicted"/>
<feature type="region of interest" description="Disordered" evidence="1">
    <location>
        <begin position="602"/>
        <end position="628"/>
    </location>
</feature>
<keyword evidence="3" id="KW-1185">Reference proteome</keyword>
<evidence type="ECO:0000256" key="1">
    <source>
        <dbReference type="SAM" id="MobiDB-lite"/>
    </source>
</evidence>
<gene>
    <name evidence="2" type="ORF">EWM64_g4316</name>
</gene>
<name>A0A4Y9ZYW0_9AGAM</name>
<dbReference type="GO" id="GO:0006113">
    <property type="term" value="P:fermentation"/>
    <property type="evidence" value="ECO:0007669"/>
    <property type="project" value="InterPro"/>
</dbReference>
<dbReference type="STRING" id="135208.A0A4Y9ZYW0"/>
<dbReference type="EMBL" id="SFCI01000456">
    <property type="protein sequence ID" value="TFY79695.1"/>
    <property type="molecule type" value="Genomic_DNA"/>
</dbReference>
<dbReference type="PANTHER" id="PTHR32085:SF3">
    <property type="entry name" value="PROTEIN CSF1"/>
    <property type="match status" value="1"/>
</dbReference>
<protein>
    <submittedName>
        <fullName evidence="2">Uncharacterized protein</fullName>
    </submittedName>
</protein>
<dbReference type="PANTHER" id="PTHR32085">
    <property type="entry name" value="PROTEIN CSF1"/>
    <property type="match status" value="1"/>
</dbReference>
<dbReference type="GO" id="GO:0016020">
    <property type="term" value="C:membrane"/>
    <property type="evidence" value="ECO:0007669"/>
    <property type="project" value="InterPro"/>
</dbReference>
<dbReference type="InterPro" id="IPR029636">
    <property type="entry name" value="Csf1"/>
</dbReference>
<dbReference type="OrthoDB" id="10051416at2759"/>
<feature type="region of interest" description="Disordered" evidence="1">
    <location>
        <begin position="646"/>
        <end position="689"/>
    </location>
</feature>
<sequence>MPAASVEPHLEPSSSIEISFALRIDQSKLCLTCQPDVNVLAGIYWNSGGFVINISPGARQMSFMGNVGGLSIGIKHGFLSEDCIRLDARDLVFAVTFTKMAQDQERSVGSVSIVLDTEVSGGVHFSRLQDVLCFKAVWLDHIPILNGTSAASFVQPDTTSLAPSANIPKQTLVNALLVRVRRVELDVDLGQSISAVKLDLQNVSFRTKLGEVSDELYFSIVDFHVDAIGNISGKAHVPNFAFQSHRRKDILASSVVLSSAPVTMLDLSMTSGTIYIRVDSDYQRILQICAGPLHVVVFDDWSELSSGIMKSNQHLRLSFSVSGSNLTAILTVGTIPKLVSYVSKFKSNLDIQREGASRESQAFRVARSPNPGNPLSSVAQAMIQSARARLREPEAPLTYVIRQEMRMSLQSIRLVVFPRTMLDIEVAHFAARDVRAQLDRILRSESLPVQRTLHLAFASMTTSKYSQLNQSSMQPSFDQGFEEKSGLNDLLQNASEAIIFDLPSMDMLMKSEEMGKESGTVLKYDFISRFVRREGLKDQEDIYITLNVSLYSWLTILRKNLTRELNQVQGGMDRRHVVATAATSLTSRKKASDSLYAELTPDVVSGVQSRPDTPPDRGSLSAHVYPSSTSNEVVLESMDASNSLDPVAVPPVLSSDTEEHNFGQPSAVHDAQPPIASTSSTSSANGPPKPLGIVYQAGERRIERLNMRQLGEATPDVMHPFFMKKAGFSLEDSLPQYIHEYATLPIDEITRLLLNLYSKQLRDDHT</sequence>